<dbReference type="Proteomes" id="UP000829494">
    <property type="component" value="Chromosome"/>
</dbReference>
<reference evidence="2 3" key="1">
    <citation type="submission" date="2022-03" db="EMBL/GenBank/DDBJ databases">
        <title>Complete genome of Streptomyces rimosus ssp. rimosus R7 (=ATCC 10970).</title>
        <authorList>
            <person name="Beganovic S."/>
            <person name="Ruckert C."/>
            <person name="Busche T."/>
            <person name="Kalinowski J."/>
            <person name="Wittmann C."/>
        </authorList>
    </citation>
    <scope>NUCLEOTIDE SEQUENCE [LARGE SCALE GENOMIC DNA]</scope>
    <source>
        <strain evidence="2 3">R7</strain>
    </source>
</reference>
<dbReference type="EMBL" id="CP094298">
    <property type="protein sequence ID" value="UNZ02538.1"/>
    <property type="molecule type" value="Genomic_DNA"/>
</dbReference>
<evidence type="ECO:0000256" key="1">
    <source>
        <dbReference type="SAM" id="MobiDB-lite"/>
    </source>
</evidence>
<name>A0ABY3YX35_STRRM</name>
<gene>
    <name evidence="2" type="ORF">SRIMR7_10285</name>
</gene>
<proteinExistence type="predicted"/>
<keyword evidence="3" id="KW-1185">Reference proteome</keyword>
<evidence type="ECO:0000313" key="3">
    <source>
        <dbReference type="Proteomes" id="UP000829494"/>
    </source>
</evidence>
<feature type="compositionally biased region" description="Pro residues" evidence="1">
    <location>
        <begin position="102"/>
        <end position="113"/>
    </location>
</feature>
<evidence type="ECO:0000313" key="2">
    <source>
        <dbReference type="EMBL" id="UNZ02538.1"/>
    </source>
</evidence>
<protein>
    <submittedName>
        <fullName evidence="2">Uncharacterized protein</fullName>
    </submittedName>
</protein>
<accession>A0ABY3YX35</accession>
<organism evidence="2 3">
    <name type="scientific">Streptomyces rimosus subsp. rimosus</name>
    <dbReference type="NCBI Taxonomy" id="132474"/>
    <lineage>
        <taxon>Bacteria</taxon>
        <taxon>Bacillati</taxon>
        <taxon>Actinomycetota</taxon>
        <taxon>Actinomycetes</taxon>
        <taxon>Kitasatosporales</taxon>
        <taxon>Streptomycetaceae</taxon>
        <taxon>Streptomyces</taxon>
    </lineage>
</organism>
<feature type="region of interest" description="Disordered" evidence="1">
    <location>
        <begin position="94"/>
        <end position="113"/>
    </location>
</feature>
<sequence length="113" mass="11964">MTGAGAHTVVRVRPAPYGYSGACTRLARGLFRVRMRLARGLSRVPYAPGAVHGLCGVRMRPLSDLHGLCGVRMRPPSDLHGLCGVRTRPPPGLPSLCGVPTHPAPPPYGFSDT</sequence>